<keyword evidence="3" id="KW-1185">Reference proteome</keyword>
<proteinExistence type="predicted"/>
<dbReference type="SMART" id="SM00220">
    <property type="entry name" value="S_TKc"/>
    <property type="match status" value="1"/>
</dbReference>
<dbReference type="InterPro" id="IPR051681">
    <property type="entry name" value="Ser/Thr_Kinases-Pseudokinases"/>
</dbReference>
<dbReference type="AlphaFoldDB" id="A0A5C3N4Z8"/>
<dbReference type="STRING" id="5364.A0A5C3N4Z8"/>
<dbReference type="EMBL" id="ML213511">
    <property type="protein sequence ID" value="TFK51536.1"/>
    <property type="molecule type" value="Genomic_DNA"/>
</dbReference>
<dbReference type="Pfam" id="PF07714">
    <property type="entry name" value="PK_Tyr_Ser-Thr"/>
    <property type="match status" value="1"/>
</dbReference>
<accession>A0A5C3N4Z8</accession>
<sequence length="325" mass="36639">MPPNQSYTQHVPSPDRPMVDLTAYITDISTLIFAQGGMSDVFRGTLHRSLPDSTASAPEQVVVKFLRGVPNNEQDREAIRRRINRESYVWGKLQHINVLPFYGVCRRDTGYNIYGLVAPHCPGNIITYLERQPSADRLGLVLGIAQGLSYLHSREVVHGDVKPRNVLVTERGVPVISDFGTSRVVGYKGFTTTATGCSCRYAPPEVLLWEPEPRDLNNPTAEVSPTVLAPSCDVYSFGMSMLEIVSGKEPYCHRRNEPKIILDITGGVRPQPQQHPDMPDVLWHVAERCWSKEPRRRPDMDSVFRHLQEIHDQSRHPAPASRSRR</sequence>
<dbReference type="GO" id="GO:0004674">
    <property type="term" value="F:protein serine/threonine kinase activity"/>
    <property type="evidence" value="ECO:0007669"/>
    <property type="project" value="TreeGrafter"/>
</dbReference>
<dbReference type="Gene3D" id="1.10.510.10">
    <property type="entry name" value="Transferase(Phosphotransferase) domain 1"/>
    <property type="match status" value="1"/>
</dbReference>
<dbReference type="PANTHER" id="PTHR44329:SF214">
    <property type="entry name" value="PROTEIN KINASE DOMAIN-CONTAINING PROTEIN"/>
    <property type="match status" value="1"/>
</dbReference>
<keyword evidence="2" id="KW-0808">Transferase</keyword>
<dbReference type="InterPro" id="IPR001245">
    <property type="entry name" value="Ser-Thr/Tyr_kinase_cat_dom"/>
</dbReference>
<dbReference type="InterPro" id="IPR008271">
    <property type="entry name" value="Ser/Thr_kinase_AS"/>
</dbReference>
<evidence type="ECO:0000259" key="1">
    <source>
        <dbReference type="PROSITE" id="PS50011"/>
    </source>
</evidence>
<keyword evidence="2" id="KW-0418">Kinase</keyword>
<dbReference type="OrthoDB" id="3260205at2759"/>
<evidence type="ECO:0000313" key="2">
    <source>
        <dbReference type="EMBL" id="TFK51536.1"/>
    </source>
</evidence>
<organism evidence="2 3">
    <name type="scientific">Heliocybe sulcata</name>
    <dbReference type="NCBI Taxonomy" id="5364"/>
    <lineage>
        <taxon>Eukaryota</taxon>
        <taxon>Fungi</taxon>
        <taxon>Dikarya</taxon>
        <taxon>Basidiomycota</taxon>
        <taxon>Agaricomycotina</taxon>
        <taxon>Agaricomycetes</taxon>
        <taxon>Gloeophyllales</taxon>
        <taxon>Gloeophyllaceae</taxon>
        <taxon>Heliocybe</taxon>
    </lineage>
</organism>
<dbReference type="GO" id="GO:0005524">
    <property type="term" value="F:ATP binding"/>
    <property type="evidence" value="ECO:0007669"/>
    <property type="project" value="InterPro"/>
</dbReference>
<dbReference type="Proteomes" id="UP000305948">
    <property type="component" value="Unassembled WGS sequence"/>
</dbReference>
<feature type="domain" description="Protein kinase" evidence="1">
    <location>
        <begin position="27"/>
        <end position="319"/>
    </location>
</feature>
<dbReference type="PROSITE" id="PS50011">
    <property type="entry name" value="PROTEIN_KINASE_DOM"/>
    <property type="match status" value="1"/>
</dbReference>
<reference evidence="2 3" key="1">
    <citation type="journal article" date="2019" name="Nat. Ecol. Evol.">
        <title>Megaphylogeny resolves global patterns of mushroom evolution.</title>
        <authorList>
            <person name="Varga T."/>
            <person name="Krizsan K."/>
            <person name="Foldi C."/>
            <person name="Dima B."/>
            <person name="Sanchez-Garcia M."/>
            <person name="Sanchez-Ramirez S."/>
            <person name="Szollosi G.J."/>
            <person name="Szarkandi J.G."/>
            <person name="Papp V."/>
            <person name="Albert L."/>
            <person name="Andreopoulos W."/>
            <person name="Angelini C."/>
            <person name="Antonin V."/>
            <person name="Barry K.W."/>
            <person name="Bougher N.L."/>
            <person name="Buchanan P."/>
            <person name="Buyck B."/>
            <person name="Bense V."/>
            <person name="Catcheside P."/>
            <person name="Chovatia M."/>
            <person name="Cooper J."/>
            <person name="Damon W."/>
            <person name="Desjardin D."/>
            <person name="Finy P."/>
            <person name="Geml J."/>
            <person name="Haridas S."/>
            <person name="Hughes K."/>
            <person name="Justo A."/>
            <person name="Karasinski D."/>
            <person name="Kautmanova I."/>
            <person name="Kiss B."/>
            <person name="Kocsube S."/>
            <person name="Kotiranta H."/>
            <person name="LaButti K.M."/>
            <person name="Lechner B.E."/>
            <person name="Liimatainen K."/>
            <person name="Lipzen A."/>
            <person name="Lukacs Z."/>
            <person name="Mihaltcheva S."/>
            <person name="Morgado L.N."/>
            <person name="Niskanen T."/>
            <person name="Noordeloos M.E."/>
            <person name="Ohm R.A."/>
            <person name="Ortiz-Santana B."/>
            <person name="Ovrebo C."/>
            <person name="Racz N."/>
            <person name="Riley R."/>
            <person name="Savchenko A."/>
            <person name="Shiryaev A."/>
            <person name="Soop K."/>
            <person name="Spirin V."/>
            <person name="Szebenyi C."/>
            <person name="Tomsovsky M."/>
            <person name="Tulloss R.E."/>
            <person name="Uehling J."/>
            <person name="Grigoriev I.V."/>
            <person name="Vagvolgyi C."/>
            <person name="Papp T."/>
            <person name="Martin F.M."/>
            <person name="Miettinen O."/>
            <person name="Hibbett D.S."/>
            <person name="Nagy L.G."/>
        </authorList>
    </citation>
    <scope>NUCLEOTIDE SEQUENCE [LARGE SCALE GENOMIC DNA]</scope>
    <source>
        <strain evidence="2 3">OMC1185</strain>
    </source>
</reference>
<dbReference type="InterPro" id="IPR011009">
    <property type="entry name" value="Kinase-like_dom_sf"/>
</dbReference>
<name>A0A5C3N4Z8_9AGAM</name>
<dbReference type="SUPFAM" id="SSF56112">
    <property type="entry name" value="Protein kinase-like (PK-like)"/>
    <property type="match status" value="1"/>
</dbReference>
<protein>
    <submittedName>
        <fullName evidence="2">Kinase-like protein</fullName>
    </submittedName>
</protein>
<dbReference type="PANTHER" id="PTHR44329">
    <property type="entry name" value="SERINE/THREONINE-PROTEIN KINASE TNNI3K-RELATED"/>
    <property type="match status" value="1"/>
</dbReference>
<dbReference type="PROSITE" id="PS00108">
    <property type="entry name" value="PROTEIN_KINASE_ST"/>
    <property type="match status" value="1"/>
</dbReference>
<dbReference type="InterPro" id="IPR000719">
    <property type="entry name" value="Prot_kinase_dom"/>
</dbReference>
<gene>
    <name evidence="2" type="ORF">OE88DRAFT_1808254</name>
</gene>
<evidence type="ECO:0000313" key="3">
    <source>
        <dbReference type="Proteomes" id="UP000305948"/>
    </source>
</evidence>